<organism evidence="1">
    <name type="scientific">marine sediment metagenome</name>
    <dbReference type="NCBI Taxonomy" id="412755"/>
    <lineage>
        <taxon>unclassified sequences</taxon>
        <taxon>metagenomes</taxon>
        <taxon>ecological metagenomes</taxon>
    </lineage>
</organism>
<feature type="non-terminal residue" evidence="1">
    <location>
        <position position="262"/>
    </location>
</feature>
<proteinExistence type="predicted"/>
<protein>
    <submittedName>
        <fullName evidence="1">Uncharacterized protein</fullName>
    </submittedName>
</protein>
<evidence type="ECO:0000313" key="1">
    <source>
        <dbReference type="EMBL" id="GAH62282.1"/>
    </source>
</evidence>
<reference evidence="1" key="1">
    <citation type="journal article" date="2014" name="Front. Microbiol.">
        <title>High frequency of phylogenetically diverse reductive dehalogenase-homologous genes in deep subseafloor sedimentary metagenomes.</title>
        <authorList>
            <person name="Kawai M."/>
            <person name="Futagami T."/>
            <person name="Toyoda A."/>
            <person name="Takaki Y."/>
            <person name="Nishi S."/>
            <person name="Hori S."/>
            <person name="Arai W."/>
            <person name="Tsubouchi T."/>
            <person name="Morono Y."/>
            <person name="Uchiyama I."/>
            <person name="Ito T."/>
            <person name="Fujiyama A."/>
            <person name="Inagaki F."/>
            <person name="Takami H."/>
        </authorList>
    </citation>
    <scope>NUCLEOTIDE SEQUENCE</scope>
    <source>
        <strain evidence="1">Expedition CK06-06</strain>
    </source>
</reference>
<name>X1GYN6_9ZZZZ</name>
<feature type="non-terminal residue" evidence="1">
    <location>
        <position position="1"/>
    </location>
</feature>
<sequence>LYRFALEDELLFQYNILESSANFTGGSIHLDLNAGFKDVIYSELSQVSCDDYYLTVEISRYRTDEDEGKPDLIGTAQISLDKSLLGFHNYDLTIDLDQFDTLDLEKLADAISRESVYDLYIRIESSISSCKVDGDLFKGIYAHELLSASFEIETDESDLKLNGDSIETPYVPISQESILLTKTDASTYSFGQLLYDFDFVIDEIRTDKDILYEDIDYKVDLDKRTITLINVYRDYSGYLFADITYKAFEWEKGSVSSLDPIT</sequence>
<accession>X1GYN6</accession>
<dbReference type="EMBL" id="BARU01031566">
    <property type="protein sequence ID" value="GAH62282.1"/>
    <property type="molecule type" value="Genomic_DNA"/>
</dbReference>
<gene>
    <name evidence="1" type="ORF">S03H2_49912</name>
</gene>
<dbReference type="AlphaFoldDB" id="X1GYN6"/>
<comment type="caution">
    <text evidence="1">The sequence shown here is derived from an EMBL/GenBank/DDBJ whole genome shotgun (WGS) entry which is preliminary data.</text>
</comment>